<feature type="domain" description="Cytidyltransferase-like" evidence="12">
    <location>
        <begin position="335"/>
        <end position="433"/>
    </location>
</feature>
<dbReference type="Proteomes" id="UP000253303">
    <property type="component" value="Unassembled WGS sequence"/>
</dbReference>
<feature type="domain" description="Carbohydrate kinase PfkB" evidence="11">
    <location>
        <begin position="217"/>
        <end position="302"/>
    </location>
</feature>
<keyword evidence="3 13" id="KW-0808">Transferase</keyword>
<protein>
    <recommendedName>
        <fullName evidence="2">D-glycero-beta-D-manno-heptose 1-phosphate adenylyltransferase</fullName>
        <ecNumber evidence="2">2.7.7.70</ecNumber>
    </recommendedName>
</protein>
<evidence type="ECO:0000256" key="3">
    <source>
        <dbReference type="ARBA" id="ARBA00022679"/>
    </source>
</evidence>
<dbReference type="EMBL" id="QMEY01000008">
    <property type="protein sequence ID" value="RBQ18251.1"/>
    <property type="molecule type" value="Genomic_DNA"/>
</dbReference>
<dbReference type="PROSITE" id="PS00583">
    <property type="entry name" value="PFKB_KINASES_1"/>
    <property type="match status" value="1"/>
</dbReference>
<evidence type="ECO:0000256" key="7">
    <source>
        <dbReference type="ARBA" id="ARBA00022840"/>
    </source>
</evidence>
<dbReference type="PANTHER" id="PTHR46969">
    <property type="entry name" value="BIFUNCTIONAL PROTEIN HLDE"/>
    <property type="match status" value="1"/>
</dbReference>
<comment type="pathway">
    <text evidence="1">Bacterial outer membrane biogenesis; LPS core biosynthesis.</text>
</comment>
<evidence type="ECO:0000313" key="14">
    <source>
        <dbReference type="Proteomes" id="UP000253303"/>
    </source>
</evidence>
<dbReference type="PANTHER" id="PTHR46969:SF1">
    <property type="entry name" value="BIFUNCTIONAL PROTEIN HLDE"/>
    <property type="match status" value="1"/>
</dbReference>
<feature type="domain" description="Carbohydrate kinase PfkB" evidence="11">
    <location>
        <begin position="8"/>
        <end position="105"/>
    </location>
</feature>
<reference evidence="13 14" key="1">
    <citation type="submission" date="2018-06" db="EMBL/GenBank/DDBJ databases">
        <title>Sphaerisporangium craniellae sp. nov., isolated from a marine sponge in the South China Sea.</title>
        <authorList>
            <person name="Li L."/>
        </authorList>
    </citation>
    <scope>NUCLEOTIDE SEQUENCE [LARGE SCALE GENOMIC DNA]</scope>
    <source>
        <strain evidence="13 14">LHW63015</strain>
    </source>
</reference>
<evidence type="ECO:0000256" key="10">
    <source>
        <dbReference type="ARBA" id="ARBA00047428"/>
    </source>
</evidence>
<dbReference type="NCBIfam" id="TIGR00125">
    <property type="entry name" value="cyt_tran_rel"/>
    <property type="match status" value="1"/>
</dbReference>
<dbReference type="SUPFAM" id="SSF53613">
    <property type="entry name" value="Ribokinase-like"/>
    <property type="match status" value="1"/>
</dbReference>
<dbReference type="UniPathway" id="UPA00958"/>
<evidence type="ECO:0000256" key="9">
    <source>
        <dbReference type="ARBA" id="ARBA00023277"/>
    </source>
</evidence>
<comment type="caution">
    <text evidence="13">The sequence shown here is derived from an EMBL/GenBank/DDBJ whole genome shotgun (WGS) entry which is preliminary data.</text>
</comment>
<evidence type="ECO:0000259" key="11">
    <source>
        <dbReference type="Pfam" id="PF00294"/>
    </source>
</evidence>
<keyword evidence="14" id="KW-1185">Reference proteome</keyword>
<dbReference type="NCBIfam" id="TIGR02199">
    <property type="entry name" value="rfaE_dom_II"/>
    <property type="match status" value="1"/>
</dbReference>
<dbReference type="Gene3D" id="3.40.50.620">
    <property type="entry name" value="HUPs"/>
    <property type="match status" value="1"/>
</dbReference>
<dbReference type="GO" id="GO:0005524">
    <property type="term" value="F:ATP binding"/>
    <property type="evidence" value="ECO:0007669"/>
    <property type="project" value="UniProtKB-KW"/>
</dbReference>
<keyword evidence="7" id="KW-0067">ATP-binding</keyword>
<accession>A0A366LWF3</accession>
<dbReference type="GO" id="GO:0009244">
    <property type="term" value="P:lipopolysaccharide core region biosynthetic process"/>
    <property type="evidence" value="ECO:0007669"/>
    <property type="project" value="UniProtKB-UniPathway"/>
</dbReference>
<evidence type="ECO:0000259" key="12">
    <source>
        <dbReference type="Pfam" id="PF01467"/>
    </source>
</evidence>
<dbReference type="InterPro" id="IPR004821">
    <property type="entry name" value="Cyt_trans-like"/>
</dbReference>
<evidence type="ECO:0000313" key="13">
    <source>
        <dbReference type="EMBL" id="RBQ18251.1"/>
    </source>
</evidence>
<keyword evidence="8" id="KW-0511">Multifunctional enzyme</keyword>
<evidence type="ECO:0000256" key="8">
    <source>
        <dbReference type="ARBA" id="ARBA00023268"/>
    </source>
</evidence>
<dbReference type="InterPro" id="IPR011914">
    <property type="entry name" value="RfaE_dom_II"/>
</dbReference>
<comment type="catalytic activity">
    <reaction evidence="10">
        <text>D-glycero-beta-D-manno-heptose 1-phosphate + ATP + H(+) = ADP-D-glycero-beta-D-manno-heptose + diphosphate</text>
        <dbReference type="Rhea" id="RHEA:27465"/>
        <dbReference type="ChEBI" id="CHEBI:15378"/>
        <dbReference type="ChEBI" id="CHEBI:30616"/>
        <dbReference type="ChEBI" id="CHEBI:33019"/>
        <dbReference type="ChEBI" id="CHEBI:59967"/>
        <dbReference type="ChEBI" id="CHEBI:61593"/>
        <dbReference type="EC" id="2.7.7.70"/>
    </reaction>
</comment>
<sequence length="468" mass="50138">MTDETVDAVVVGDVMLDSWLDGQVSRLAQEAPVPVVSVEAVAEAPGGAGNTAANLAALGARVHLVAVVGDDDRAGTLAGALRAHGVRATLLPVPGRRTTHKRRLLGRGRLVARYDEQDRDPIPPVVEDALAGLLPALVRRADVVIACDYAAGVCTEGVRRALTGLPRLVVDAHRVAPWRGCRPYAVLPSYAEVLELLGEDGTDGDRIGFLTSRSRRLLAATAAELVVTTLDGEGTLLHRAGREPYRTLAEPVPEHMATGAGDTYTAAFALWLAEGATPEEAARAGQAAASVVVRRPGTATCARAELLRALHSGDPAEEVARRVAEHRRAGERVVFTNGCFDVLHRGHVGYLEQARRLGDVLVVAVNDDESVARLKGPGRPVNPCRDRMAVLAALDHVDYVVPFRENTPERLLRLIRPDLYVKGGDYTEEMVPEAPLVRALGGEVRILDYLPDRSTTALIARMREIPGI</sequence>
<dbReference type="SUPFAM" id="SSF52374">
    <property type="entry name" value="Nucleotidylyl transferase"/>
    <property type="match status" value="1"/>
</dbReference>
<evidence type="ECO:0000256" key="2">
    <source>
        <dbReference type="ARBA" id="ARBA00012519"/>
    </source>
</evidence>
<keyword evidence="4 13" id="KW-0548">Nucleotidyltransferase</keyword>
<dbReference type="InterPro" id="IPR029056">
    <property type="entry name" value="Ribokinase-like"/>
</dbReference>
<organism evidence="13 14">
    <name type="scientific">Spongiactinospora rosea</name>
    <dbReference type="NCBI Taxonomy" id="2248750"/>
    <lineage>
        <taxon>Bacteria</taxon>
        <taxon>Bacillati</taxon>
        <taxon>Actinomycetota</taxon>
        <taxon>Actinomycetes</taxon>
        <taxon>Streptosporangiales</taxon>
        <taxon>Streptosporangiaceae</taxon>
        <taxon>Spongiactinospora</taxon>
    </lineage>
</organism>
<dbReference type="GO" id="GO:0033786">
    <property type="term" value="F:heptose-1-phosphate adenylyltransferase activity"/>
    <property type="evidence" value="ECO:0007669"/>
    <property type="project" value="TreeGrafter"/>
</dbReference>
<dbReference type="InterPro" id="IPR014729">
    <property type="entry name" value="Rossmann-like_a/b/a_fold"/>
</dbReference>
<keyword evidence="5" id="KW-0547">Nucleotide-binding</keyword>
<dbReference type="Pfam" id="PF00294">
    <property type="entry name" value="PfkB"/>
    <property type="match status" value="2"/>
</dbReference>
<dbReference type="GO" id="GO:0016773">
    <property type="term" value="F:phosphotransferase activity, alcohol group as acceptor"/>
    <property type="evidence" value="ECO:0007669"/>
    <property type="project" value="InterPro"/>
</dbReference>
<dbReference type="RefSeq" id="WP_113982329.1">
    <property type="nucleotide sequence ID" value="NZ_QMEY01000008.1"/>
</dbReference>
<proteinExistence type="predicted"/>
<evidence type="ECO:0000256" key="1">
    <source>
        <dbReference type="ARBA" id="ARBA00004713"/>
    </source>
</evidence>
<evidence type="ECO:0000256" key="6">
    <source>
        <dbReference type="ARBA" id="ARBA00022777"/>
    </source>
</evidence>
<dbReference type="Pfam" id="PF01467">
    <property type="entry name" value="CTP_transf_like"/>
    <property type="match status" value="1"/>
</dbReference>
<evidence type="ECO:0000256" key="4">
    <source>
        <dbReference type="ARBA" id="ARBA00022695"/>
    </source>
</evidence>
<dbReference type="GO" id="GO:0005829">
    <property type="term" value="C:cytosol"/>
    <property type="evidence" value="ECO:0007669"/>
    <property type="project" value="TreeGrafter"/>
</dbReference>
<name>A0A366LWF3_9ACTN</name>
<dbReference type="InterPro" id="IPR002173">
    <property type="entry name" value="Carboh/pur_kinase_PfkB_CS"/>
</dbReference>
<dbReference type="Gene3D" id="3.40.1190.20">
    <property type="match status" value="1"/>
</dbReference>
<keyword evidence="9" id="KW-0119">Carbohydrate metabolism</keyword>
<evidence type="ECO:0000256" key="5">
    <source>
        <dbReference type="ARBA" id="ARBA00022741"/>
    </source>
</evidence>
<dbReference type="EC" id="2.7.7.70" evidence="2"/>
<keyword evidence="6" id="KW-0418">Kinase</keyword>
<dbReference type="GO" id="GO:0033785">
    <property type="term" value="F:heptose 7-phosphate kinase activity"/>
    <property type="evidence" value="ECO:0007669"/>
    <property type="project" value="TreeGrafter"/>
</dbReference>
<dbReference type="InterPro" id="IPR011611">
    <property type="entry name" value="PfkB_dom"/>
</dbReference>
<gene>
    <name evidence="13" type="primary">rfaE2</name>
    <name evidence="13" type="ORF">DP939_20425</name>
</gene>
<dbReference type="OrthoDB" id="9802794at2"/>
<dbReference type="AlphaFoldDB" id="A0A366LWF3"/>